<sequence length="48" mass="5227">MGDLGANTVCLASSYHAGKFTRPRASGGKIYFPEDGTVYFRPDSKHYG</sequence>
<gene>
    <name evidence="1" type="ORF">METZ01_LOCUS316029</name>
</gene>
<name>A0A382NS57_9ZZZZ</name>
<accession>A0A382NS57</accession>
<evidence type="ECO:0000313" key="1">
    <source>
        <dbReference type="EMBL" id="SVC63175.1"/>
    </source>
</evidence>
<organism evidence="1">
    <name type="scientific">marine metagenome</name>
    <dbReference type="NCBI Taxonomy" id="408172"/>
    <lineage>
        <taxon>unclassified sequences</taxon>
        <taxon>metagenomes</taxon>
        <taxon>ecological metagenomes</taxon>
    </lineage>
</organism>
<reference evidence="1" key="1">
    <citation type="submission" date="2018-05" db="EMBL/GenBank/DDBJ databases">
        <authorList>
            <person name="Lanie J.A."/>
            <person name="Ng W.-L."/>
            <person name="Kazmierczak K.M."/>
            <person name="Andrzejewski T.M."/>
            <person name="Davidsen T.M."/>
            <person name="Wayne K.J."/>
            <person name="Tettelin H."/>
            <person name="Glass J.I."/>
            <person name="Rusch D."/>
            <person name="Podicherti R."/>
            <person name="Tsui H.-C.T."/>
            <person name="Winkler M.E."/>
        </authorList>
    </citation>
    <scope>NUCLEOTIDE SEQUENCE</scope>
</reference>
<feature type="non-terminal residue" evidence="1">
    <location>
        <position position="48"/>
    </location>
</feature>
<dbReference type="AlphaFoldDB" id="A0A382NS57"/>
<proteinExistence type="predicted"/>
<protein>
    <submittedName>
        <fullName evidence="1">Uncharacterized protein</fullName>
    </submittedName>
</protein>
<dbReference type="EMBL" id="UINC01101946">
    <property type="protein sequence ID" value="SVC63175.1"/>
    <property type="molecule type" value="Genomic_DNA"/>
</dbReference>